<dbReference type="SMART" id="SM00409">
    <property type="entry name" value="IG"/>
    <property type="match status" value="4"/>
</dbReference>
<organism evidence="5 6">
    <name type="scientific">Callorhinchus milii</name>
    <name type="common">Ghost shark</name>
    <dbReference type="NCBI Taxonomy" id="7868"/>
    <lineage>
        <taxon>Eukaryota</taxon>
        <taxon>Metazoa</taxon>
        <taxon>Chordata</taxon>
        <taxon>Craniata</taxon>
        <taxon>Vertebrata</taxon>
        <taxon>Chondrichthyes</taxon>
        <taxon>Holocephali</taxon>
        <taxon>Chimaeriformes</taxon>
        <taxon>Callorhinchidae</taxon>
        <taxon>Callorhinchus</taxon>
    </lineage>
</organism>
<dbReference type="AlphaFoldDB" id="A0A4W3KKB8"/>
<dbReference type="GO" id="GO:0007166">
    <property type="term" value="P:cell surface receptor signaling pathway"/>
    <property type="evidence" value="ECO:0007669"/>
    <property type="project" value="TreeGrafter"/>
</dbReference>
<accession>A0A4W3KKB8</accession>
<gene>
    <name evidence="5" type="primary">LOC103175602</name>
</gene>
<feature type="domain" description="Ig-like" evidence="4">
    <location>
        <begin position="323"/>
        <end position="408"/>
    </location>
</feature>
<dbReference type="PANTHER" id="PTHR11481:SF60">
    <property type="entry name" value="IG-LIKE DOMAIN-CONTAINING PROTEIN"/>
    <property type="match status" value="1"/>
</dbReference>
<evidence type="ECO:0000313" key="5">
    <source>
        <dbReference type="Ensembl" id="ENSCMIP00000048830.1"/>
    </source>
</evidence>
<evidence type="ECO:0000313" key="6">
    <source>
        <dbReference type="Proteomes" id="UP000314986"/>
    </source>
</evidence>
<evidence type="ECO:0000256" key="3">
    <source>
        <dbReference type="SAM" id="SignalP"/>
    </source>
</evidence>
<dbReference type="GeneTree" id="ENSGT01140000282577"/>
<dbReference type="InterPro" id="IPR050488">
    <property type="entry name" value="Ig_Fc_receptor"/>
</dbReference>
<dbReference type="SUPFAM" id="SSF48726">
    <property type="entry name" value="Immunoglobulin"/>
    <property type="match status" value="4"/>
</dbReference>
<dbReference type="PROSITE" id="PS50835">
    <property type="entry name" value="IG_LIKE"/>
    <property type="match status" value="4"/>
</dbReference>
<feature type="domain" description="Ig-like" evidence="4">
    <location>
        <begin position="31"/>
        <end position="126"/>
    </location>
</feature>
<feature type="domain" description="Ig-like" evidence="4">
    <location>
        <begin position="225"/>
        <end position="315"/>
    </location>
</feature>
<feature type="signal peptide" evidence="3">
    <location>
        <begin position="1"/>
        <end position="19"/>
    </location>
</feature>
<dbReference type="InterPro" id="IPR036179">
    <property type="entry name" value="Ig-like_dom_sf"/>
</dbReference>
<proteinExistence type="predicted"/>
<protein>
    <submittedName>
        <fullName evidence="5">Fc receptor-like protein 3</fullName>
    </submittedName>
</protein>
<keyword evidence="1 3" id="KW-0732">Signal</keyword>
<evidence type="ECO:0000256" key="2">
    <source>
        <dbReference type="ARBA" id="ARBA00023157"/>
    </source>
</evidence>
<dbReference type="Gene3D" id="2.60.40.10">
    <property type="entry name" value="Immunoglobulins"/>
    <property type="match status" value="4"/>
</dbReference>
<dbReference type="GO" id="GO:0004888">
    <property type="term" value="F:transmembrane signaling receptor activity"/>
    <property type="evidence" value="ECO:0007669"/>
    <property type="project" value="TreeGrafter"/>
</dbReference>
<dbReference type="InterPro" id="IPR013783">
    <property type="entry name" value="Ig-like_fold"/>
</dbReference>
<dbReference type="InterPro" id="IPR007110">
    <property type="entry name" value="Ig-like_dom"/>
</dbReference>
<feature type="chain" id="PRO_5021197711" evidence="3">
    <location>
        <begin position="20"/>
        <end position="425"/>
    </location>
</feature>
<dbReference type="Proteomes" id="UP000314986">
    <property type="component" value="Unassembled WGS sequence"/>
</dbReference>
<feature type="domain" description="Ig-like" evidence="4">
    <location>
        <begin position="134"/>
        <end position="219"/>
    </location>
</feature>
<keyword evidence="2" id="KW-1015">Disulfide bond</keyword>
<keyword evidence="6" id="KW-1185">Reference proteome</keyword>
<evidence type="ECO:0000256" key="1">
    <source>
        <dbReference type="ARBA" id="ARBA00022729"/>
    </source>
</evidence>
<dbReference type="Pfam" id="PF13927">
    <property type="entry name" value="Ig_3"/>
    <property type="match status" value="1"/>
</dbReference>
<dbReference type="Pfam" id="PF13895">
    <property type="entry name" value="Ig_2"/>
    <property type="match status" value="2"/>
</dbReference>
<reference evidence="6" key="1">
    <citation type="journal article" date="2006" name="Science">
        <title>Ancient noncoding elements conserved in the human genome.</title>
        <authorList>
            <person name="Venkatesh B."/>
            <person name="Kirkness E.F."/>
            <person name="Loh Y.H."/>
            <person name="Halpern A.L."/>
            <person name="Lee A.P."/>
            <person name="Johnson J."/>
            <person name="Dandona N."/>
            <person name="Viswanathan L.D."/>
            <person name="Tay A."/>
            <person name="Venter J.C."/>
            <person name="Strausberg R.L."/>
            <person name="Brenner S."/>
        </authorList>
    </citation>
    <scope>NUCLEOTIDE SEQUENCE [LARGE SCALE GENOMIC DNA]</scope>
</reference>
<reference evidence="5" key="4">
    <citation type="submission" date="2025-08" db="UniProtKB">
        <authorList>
            <consortium name="Ensembl"/>
        </authorList>
    </citation>
    <scope>IDENTIFICATION</scope>
</reference>
<reference evidence="6" key="3">
    <citation type="journal article" date="2014" name="Nature">
        <title>Elephant shark genome provides unique insights into gnathostome evolution.</title>
        <authorList>
            <consortium name="International Elephant Shark Genome Sequencing Consortium"/>
            <person name="Venkatesh B."/>
            <person name="Lee A.P."/>
            <person name="Ravi V."/>
            <person name="Maurya A.K."/>
            <person name="Lian M.M."/>
            <person name="Swann J.B."/>
            <person name="Ohta Y."/>
            <person name="Flajnik M.F."/>
            <person name="Sutoh Y."/>
            <person name="Kasahara M."/>
            <person name="Hoon S."/>
            <person name="Gangu V."/>
            <person name="Roy S.W."/>
            <person name="Irimia M."/>
            <person name="Korzh V."/>
            <person name="Kondrychyn I."/>
            <person name="Lim Z.W."/>
            <person name="Tay B.H."/>
            <person name="Tohari S."/>
            <person name="Kong K.W."/>
            <person name="Ho S."/>
            <person name="Lorente-Galdos B."/>
            <person name="Quilez J."/>
            <person name="Marques-Bonet T."/>
            <person name="Raney B.J."/>
            <person name="Ingham P.W."/>
            <person name="Tay A."/>
            <person name="Hillier L.W."/>
            <person name="Minx P."/>
            <person name="Boehm T."/>
            <person name="Wilson R.K."/>
            <person name="Brenner S."/>
            <person name="Warren W.C."/>
        </authorList>
    </citation>
    <scope>NUCLEOTIDE SEQUENCE [LARGE SCALE GENOMIC DNA]</scope>
</reference>
<dbReference type="GO" id="GO:0006955">
    <property type="term" value="P:immune response"/>
    <property type="evidence" value="ECO:0007669"/>
    <property type="project" value="TreeGrafter"/>
</dbReference>
<name>A0A4W3KKB8_CALMI</name>
<dbReference type="PANTHER" id="PTHR11481">
    <property type="entry name" value="IMMUNOGLOBULIN FC RECEPTOR"/>
    <property type="match status" value="1"/>
</dbReference>
<reference evidence="6" key="2">
    <citation type="journal article" date="2007" name="PLoS Biol.">
        <title>Survey sequencing and comparative analysis of the elephant shark (Callorhinchus milii) genome.</title>
        <authorList>
            <person name="Venkatesh B."/>
            <person name="Kirkness E.F."/>
            <person name="Loh Y.H."/>
            <person name="Halpern A.L."/>
            <person name="Lee A.P."/>
            <person name="Johnson J."/>
            <person name="Dandona N."/>
            <person name="Viswanathan L.D."/>
            <person name="Tay A."/>
            <person name="Venter J.C."/>
            <person name="Strausberg R.L."/>
            <person name="Brenner S."/>
        </authorList>
    </citation>
    <scope>NUCLEOTIDE SEQUENCE [LARGE SCALE GENOMIC DNA]</scope>
</reference>
<dbReference type="InterPro" id="IPR003599">
    <property type="entry name" value="Ig_sub"/>
</dbReference>
<dbReference type="Ensembl" id="ENSCMIT00000049508.1">
    <property type="protein sequence ID" value="ENSCMIP00000048830.1"/>
    <property type="gene ID" value="ENSCMIG00000019933.1"/>
</dbReference>
<sequence length="425" mass="47323">MWTTICLSSIFLLYHIINTTELKNGATFNKPEIKLTDPKKAEKIALNSRFTLMCSVLIQTIHGQSPKILYSFYKGDAREYLLSNVTSNKEQCNYSVESAKASHSGYYMCAVRIGNETKESGTRYISVTGQLQRPVLKINPTQLVKGDSSNLTCEASYEIPSLKFIFYQNGERLGDKIIKDKQFAVYRLQEVTHDGATNYSCTVESDDSNSKSPKSEMVQIITHVPVSNPVLNFKNSSVVQLGRNATLFCNLSSGTPPINFTLFLQSKSFSTVTSNTQDAVFNVSIIDLARSGEYKCKADNRFSKTGKYSNGINLTVIVPVTTPKLTVNQDSLRITKGQEVILYCHSINGTSPITYDLFLNNICLQSITEHHGNRSTFHVLINETKDIGEYKCKATNLNCKYSNGINFTVEAGTAGCAEGREQRIR</sequence>
<dbReference type="GO" id="GO:0009897">
    <property type="term" value="C:external side of plasma membrane"/>
    <property type="evidence" value="ECO:0007669"/>
    <property type="project" value="TreeGrafter"/>
</dbReference>
<evidence type="ECO:0000259" key="4">
    <source>
        <dbReference type="PROSITE" id="PS50835"/>
    </source>
</evidence>
<reference evidence="5" key="5">
    <citation type="submission" date="2025-09" db="UniProtKB">
        <authorList>
            <consortium name="Ensembl"/>
        </authorList>
    </citation>
    <scope>IDENTIFICATION</scope>
</reference>